<dbReference type="OrthoDB" id="9799825at2"/>
<evidence type="ECO:0000259" key="5">
    <source>
        <dbReference type="Pfam" id="PF04542"/>
    </source>
</evidence>
<dbReference type="GO" id="GO:0006352">
    <property type="term" value="P:DNA-templated transcription initiation"/>
    <property type="evidence" value="ECO:0007669"/>
    <property type="project" value="InterPro"/>
</dbReference>
<dbReference type="InterPro" id="IPR013324">
    <property type="entry name" value="RNA_pol_sigma_r3/r4-like"/>
</dbReference>
<dbReference type="GO" id="GO:0003677">
    <property type="term" value="F:DNA binding"/>
    <property type="evidence" value="ECO:0007669"/>
    <property type="project" value="UniProtKB-KW"/>
</dbReference>
<dbReference type="KEGG" id="dps:DP1214"/>
<name>Q6ANY1_DESPS</name>
<dbReference type="NCBIfam" id="TIGR02937">
    <property type="entry name" value="sigma70-ECF"/>
    <property type="match status" value="1"/>
</dbReference>
<protein>
    <submittedName>
        <fullName evidence="6">Related to RNA polymerase sigma factor for flagellar operon</fullName>
    </submittedName>
</protein>
<proteinExistence type="predicted"/>
<dbReference type="InterPro" id="IPR013325">
    <property type="entry name" value="RNA_pol_sigma_r2"/>
</dbReference>
<dbReference type="SUPFAM" id="SSF88659">
    <property type="entry name" value="Sigma3 and sigma4 domains of RNA polymerase sigma factors"/>
    <property type="match status" value="1"/>
</dbReference>
<dbReference type="eggNOG" id="COG1191">
    <property type="taxonomic scope" value="Bacteria"/>
</dbReference>
<dbReference type="GO" id="GO:0016987">
    <property type="term" value="F:sigma factor activity"/>
    <property type="evidence" value="ECO:0007669"/>
    <property type="project" value="UniProtKB-KW"/>
</dbReference>
<evidence type="ECO:0000313" key="6">
    <source>
        <dbReference type="EMBL" id="CAG35943.1"/>
    </source>
</evidence>
<accession>Q6ANY1</accession>
<keyword evidence="3" id="KW-0238">DNA-binding</keyword>
<evidence type="ECO:0000256" key="2">
    <source>
        <dbReference type="ARBA" id="ARBA00023082"/>
    </source>
</evidence>
<dbReference type="PANTHER" id="PTHR30385">
    <property type="entry name" value="SIGMA FACTOR F FLAGELLAR"/>
    <property type="match status" value="1"/>
</dbReference>
<evidence type="ECO:0000256" key="4">
    <source>
        <dbReference type="ARBA" id="ARBA00023163"/>
    </source>
</evidence>
<evidence type="ECO:0000313" key="7">
    <source>
        <dbReference type="Proteomes" id="UP000000602"/>
    </source>
</evidence>
<keyword evidence="6" id="KW-0966">Cell projection</keyword>
<organism evidence="6 7">
    <name type="scientific">Desulfotalea psychrophila (strain LSv54 / DSM 12343)</name>
    <dbReference type="NCBI Taxonomy" id="177439"/>
    <lineage>
        <taxon>Bacteria</taxon>
        <taxon>Pseudomonadati</taxon>
        <taxon>Thermodesulfobacteriota</taxon>
        <taxon>Desulfobulbia</taxon>
        <taxon>Desulfobulbales</taxon>
        <taxon>Desulfocapsaceae</taxon>
        <taxon>Desulfotalea</taxon>
    </lineage>
</organism>
<dbReference type="EMBL" id="CR522870">
    <property type="protein sequence ID" value="CAG35943.1"/>
    <property type="molecule type" value="Genomic_DNA"/>
</dbReference>
<gene>
    <name evidence="6" type="ordered locus">DP1214</name>
</gene>
<feature type="domain" description="RNA polymerase sigma-70 region 2" evidence="5">
    <location>
        <begin position="7"/>
        <end position="77"/>
    </location>
</feature>
<dbReference type="AlphaFoldDB" id="Q6ANY1"/>
<dbReference type="Proteomes" id="UP000000602">
    <property type="component" value="Chromosome"/>
</dbReference>
<keyword evidence="6" id="KW-0282">Flagellum</keyword>
<keyword evidence="2" id="KW-0731">Sigma factor</keyword>
<reference evidence="7" key="1">
    <citation type="journal article" date="2004" name="Environ. Microbiol.">
        <title>The genome of Desulfotalea psychrophila, a sulfate-reducing bacterium from permanently cold Arctic sediments.</title>
        <authorList>
            <person name="Rabus R."/>
            <person name="Ruepp A."/>
            <person name="Frickey T."/>
            <person name="Rattei T."/>
            <person name="Fartmann B."/>
            <person name="Stark M."/>
            <person name="Bauer M."/>
            <person name="Zibat A."/>
            <person name="Lombardot T."/>
            <person name="Becker I."/>
            <person name="Amann J."/>
            <person name="Gellner K."/>
            <person name="Teeling H."/>
            <person name="Leuschner W.D."/>
            <person name="Gloeckner F.-O."/>
            <person name="Lupas A.N."/>
            <person name="Amann R."/>
            <person name="Klenk H.-P."/>
        </authorList>
    </citation>
    <scope>NUCLEOTIDE SEQUENCE [LARGE SCALE GENOMIC DNA]</scope>
    <source>
        <strain evidence="7">DSM 12343 / LSv54</strain>
    </source>
</reference>
<keyword evidence="7" id="KW-1185">Reference proteome</keyword>
<keyword evidence="1" id="KW-0805">Transcription regulation</keyword>
<dbReference type="InterPro" id="IPR007627">
    <property type="entry name" value="RNA_pol_sigma70_r2"/>
</dbReference>
<dbReference type="STRING" id="177439.DP1214"/>
<dbReference type="HOGENOM" id="CLU_1198241_0_0_7"/>
<sequence length="242" mass="27464">MEKKDQDMIVGVARKLYHNYVAGSASEVGISVEDLIQTGIIGYLEAKSRLDKEKGDGKAFIFMRMKGNQLSLIRRQALVRMPQKTYAKVKELLAVRKQLEASCVEATDQLLAERLGWTVKEIHQLLASVPRVFSSDDVTDNEESSDFYESHFLPGQNPQPLISEMEKKEIADLIQGCLARLENPRQRLILVAKYFEGINVKKLADRFGCSRYFVESEEQKGLGQMQTCLEKSGWQWDGAEID</sequence>
<dbReference type="Pfam" id="PF04542">
    <property type="entry name" value="Sigma70_r2"/>
    <property type="match status" value="1"/>
</dbReference>
<evidence type="ECO:0000256" key="3">
    <source>
        <dbReference type="ARBA" id="ARBA00023125"/>
    </source>
</evidence>
<dbReference type="Gene3D" id="1.20.140.160">
    <property type="match status" value="1"/>
</dbReference>
<keyword evidence="6" id="KW-0969">Cilium</keyword>
<keyword evidence="4" id="KW-0804">Transcription</keyword>
<dbReference type="SUPFAM" id="SSF88946">
    <property type="entry name" value="Sigma2 domain of RNA polymerase sigma factors"/>
    <property type="match status" value="1"/>
</dbReference>
<dbReference type="RefSeq" id="WP_011188455.1">
    <property type="nucleotide sequence ID" value="NC_006138.1"/>
</dbReference>
<dbReference type="InterPro" id="IPR014284">
    <property type="entry name" value="RNA_pol_sigma-70_dom"/>
</dbReference>
<dbReference type="PANTHER" id="PTHR30385:SF8">
    <property type="entry name" value="RNA POLYMERASE SIGMA-E FACTOR"/>
    <property type="match status" value="1"/>
</dbReference>
<evidence type="ECO:0000256" key="1">
    <source>
        <dbReference type="ARBA" id="ARBA00023015"/>
    </source>
</evidence>